<dbReference type="SMART" id="SM00354">
    <property type="entry name" value="HTH_LACI"/>
    <property type="match status" value="1"/>
</dbReference>
<keyword evidence="2 4" id="KW-0238">DNA-binding</keyword>
<keyword evidence="3" id="KW-0804">Transcription</keyword>
<evidence type="ECO:0000256" key="1">
    <source>
        <dbReference type="ARBA" id="ARBA00023015"/>
    </source>
</evidence>
<accession>A0A239TF71</accession>
<dbReference type="InterPro" id="IPR010982">
    <property type="entry name" value="Lambda_DNA-bd_dom_sf"/>
</dbReference>
<dbReference type="Proteomes" id="UP000321736">
    <property type="component" value="Unassembled WGS sequence"/>
</dbReference>
<dbReference type="InterPro" id="IPR046335">
    <property type="entry name" value="LacI/GalR-like_sensor"/>
</dbReference>
<dbReference type="AlphaFoldDB" id="A0A239TF71"/>
<evidence type="ECO:0000313" key="5">
    <source>
        <dbReference type="Proteomes" id="UP000321736"/>
    </source>
</evidence>
<dbReference type="SUPFAM" id="SSF47413">
    <property type="entry name" value="lambda repressor-like DNA-binding domains"/>
    <property type="match status" value="1"/>
</dbReference>
<dbReference type="OrthoDB" id="9796186at2"/>
<dbReference type="InterPro" id="IPR000843">
    <property type="entry name" value="HTH_LacI"/>
</dbReference>
<organism evidence="4 5">
    <name type="scientific">Staphylococcus piscifermentans</name>
    <dbReference type="NCBI Taxonomy" id="70258"/>
    <lineage>
        <taxon>Bacteria</taxon>
        <taxon>Bacillati</taxon>
        <taxon>Bacillota</taxon>
        <taxon>Bacilli</taxon>
        <taxon>Bacillales</taxon>
        <taxon>Staphylococcaceae</taxon>
        <taxon>Staphylococcus</taxon>
    </lineage>
</organism>
<comment type="caution">
    <text evidence="4">The sequence shown here is derived from an EMBL/GenBank/DDBJ whole genome shotgun (WGS) entry which is preliminary data.</text>
</comment>
<dbReference type="GO" id="GO:0000976">
    <property type="term" value="F:transcription cis-regulatory region binding"/>
    <property type="evidence" value="ECO:0007669"/>
    <property type="project" value="TreeGrafter"/>
</dbReference>
<dbReference type="PROSITE" id="PS50932">
    <property type="entry name" value="HTH_LACI_2"/>
    <property type="match status" value="1"/>
</dbReference>
<dbReference type="GO" id="GO:0003700">
    <property type="term" value="F:DNA-binding transcription factor activity"/>
    <property type="evidence" value="ECO:0007669"/>
    <property type="project" value="TreeGrafter"/>
</dbReference>
<evidence type="ECO:0000256" key="2">
    <source>
        <dbReference type="ARBA" id="ARBA00023125"/>
    </source>
</evidence>
<dbReference type="PROSITE" id="PS00356">
    <property type="entry name" value="HTH_LACI_1"/>
    <property type="match status" value="1"/>
</dbReference>
<name>A0A239TF71_9STAP</name>
<evidence type="ECO:0000256" key="3">
    <source>
        <dbReference type="ARBA" id="ARBA00023163"/>
    </source>
</evidence>
<gene>
    <name evidence="4" type="ORF">SPI02_02150</name>
</gene>
<dbReference type="Gene3D" id="1.10.260.40">
    <property type="entry name" value="lambda repressor-like DNA-binding domains"/>
    <property type="match status" value="1"/>
</dbReference>
<dbReference type="InterPro" id="IPR028082">
    <property type="entry name" value="Peripla_BP_I"/>
</dbReference>
<dbReference type="PANTHER" id="PTHR30146">
    <property type="entry name" value="LACI-RELATED TRANSCRIPTIONAL REPRESSOR"/>
    <property type="match status" value="1"/>
</dbReference>
<dbReference type="EMBL" id="BKAR01000002">
    <property type="protein sequence ID" value="GEP83630.1"/>
    <property type="molecule type" value="Genomic_DNA"/>
</dbReference>
<dbReference type="CDD" id="cd06284">
    <property type="entry name" value="PBP1_LacI-like"/>
    <property type="match status" value="1"/>
</dbReference>
<reference evidence="4 5" key="1">
    <citation type="submission" date="2019-07" db="EMBL/GenBank/DDBJ databases">
        <title>Whole genome shotgun sequence of Staphylococcus piscifermentans NBRC 109625.</title>
        <authorList>
            <person name="Hosoyama A."/>
            <person name="Uohara A."/>
            <person name="Ohji S."/>
            <person name="Ichikawa N."/>
        </authorList>
    </citation>
    <scope>NUCLEOTIDE SEQUENCE [LARGE SCALE GENOMIC DNA]</scope>
    <source>
        <strain evidence="4 5">NBRC 109625</strain>
    </source>
</reference>
<sequence length="330" mass="36986">MTNVKDVARLAEVSTATVSRVLTNTGNVSEKNRNKVLDAVEKLKYHPNSIGRQLRKMETKTILVVVPDITNSFFSNILRGIEYTAGEKGYQVLLGDAQNKKADDYFKYLYEKQVDGIILLTSKLSIENLKDIYKNFPVVLACETIAELDIPTVSINNIEAAEVVTEYLINLGHKNIMHVTGPLDGILGKNRLQGFENMMKKHQLINGEDSFKEGDFSLESGYKIGKEILEMKDKPTAIFAANDEMAIGIIKTFKRYNVKVPEDISIVGFDNIKLAEIVDPELTTYSQPNYQIGEKAMELLLNILENSELNSNTIVLDGELIERDSSMAKQ</sequence>
<dbReference type="Gene3D" id="3.40.50.2300">
    <property type="match status" value="2"/>
</dbReference>
<evidence type="ECO:0000313" key="4">
    <source>
        <dbReference type="EMBL" id="GEP83630.1"/>
    </source>
</evidence>
<dbReference type="Pfam" id="PF00356">
    <property type="entry name" value="LacI"/>
    <property type="match status" value="1"/>
</dbReference>
<dbReference type="PANTHER" id="PTHR30146:SF109">
    <property type="entry name" value="HTH-TYPE TRANSCRIPTIONAL REGULATOR GALS"/>
    <property type="match status" value="1"/>
</dbReference>
<protein>
    <submittedName>
        <fullName evidence="4">DNA-binding transcriptional regulator CytR</fullName>
    </submittedName>
</protein>
<dbReference type="RefSeq" id="WP_095102805.1">
    <property type="nucleotide sequence ID" value="NZ_BKAR01000002.1"/>
</dbReference>
<dbReference type="Pfam" id="PF13377">
    <property type="entry name" value="Peripla_BP_3"/>
    <property type="match status" value="1"/>
</dbReference>
<keyword evidence="5" id="KW-1185">Reference proteome</keyword>
<dbReference type="CDD" id="cd01392">
    <property type="entry name" value="HTH_LacI"/>
    <property type="match status" value="1"/>
</dbReference>
<dbReference type="SUPFAM" id="SSF53822">
    <property type="entry name" value="Periplasmic binding protein-like I"/>
    <property type="match status" value="1"/>
</dbReference>
<keyword evidence="1" id="KW-0805">Transcription regulation</keyword>
<proteinExistence type="predicted"/>